<comment type="caution">
    <text evidence="2">The sequence shown here is derived from an EMBL/GenBank/DDBJ whole genome shotgun (WGS) entry which is preliminary data.</text>
</comment>
<keyword evidence="1" id="KW-1133">Transmembrane helix</keyword>
<gene>
    <name evidence="2" type="ORF">D0433_11930</name>
</gene>
<evidence type="ECO:0008006" key="4">
    <source>
        <dbReference type="Google" id="ProtNLM"/>
    </source>
</evidence>
<name>A0A395LX78_9BACT</name>
<dbReference type="InterPro" id="IPR045764">
    <property type="entry name" value="DUF6132"/>
</dbReference>
<dbReference type="EMBL" id="PHFL01000068">
    <property type="protein sequence ID" value="RFM23189.1"/>
    <property type="molecule type" value="Genomic_DNA"/>
</dbReference>
<feature type="transmembrane region" description="Helical" evidence="1">
    <location>
        <begin position="7"/>
        <end position="26"/>
    </location>
</feature>
<dbReference type="Proteomes" id="UP000266389">
    <property type="component" value="Unassembled WGS sequence"/>
</dbReference>
<evidence type="ECO:0000313" key="2">
    <source>
        <dbReference type="EMBL" id="RFM23189.1"/>
    </source>
</evidence>
<protein>
    <recommendedName>
        <fullName evidence="4">YtxH domain-containing protein</fullName>
    </recommendedName>
</protein>
<proteinExistence type="predicted"/>
<accession>A0A395LX78</accession>
<reference evidence="2 3" key="1">
    <citation type="journal article" date="2011" name="ISME J.">
        <title>Community ecology of hot spring cyanobacterial mats: predominant populations and their functional potential.</title>
        <authorList>
            <person name="Klatt C.G."/>
            <person name="Wood J.M."/>
            <person name="Rusch D.B."/>
            <person name="Bateson M.M."/>
            <person name="Hamamura N."/>
            <person name="Heidelberg J.F."/>
            <person name="Grossman A.R."/>
            <person name="Bhaya D."/>
            <person name="Cohan F.M."/>
            <person name="Kuhl M."/>
            <person name="Bryant D.A."/>
            <person name="Ward D.M."/>
        </authorList>
    </citation>
    <scope>NUCLEOTIDE SEQUENCE [LARGE SCALE GENOMIC DNA]</scope>
    <source>
        <strain evidence="2">OS</strain>
    </source>
</reference>
<keyword evidence="1" id="KW-0812">Transmembrane</keyword>
<organism evidence="2 3">
    <name type="scientific">Candidatus Thermochlorobacter aerophilus</name>
    <dbReference type="NCBI Taxonomy" id="1868324"/>
    <lineage>
        <taxon>Bacteria</taxon>
        <taxon>Pseudomonadati</taxon>
        <taxon>Chlorobiota</taxon>
        <taxon>Chlorobiia</taxon>
        <taxon>Chlorobiales</taxon>
        <taxon>Candidatus Thermochlorobacteriaceae</taxon>
        <taxon>Candidatus Thermochlorobacter</taxon>
    </lineage>
</organism>
<dbReference type="AlphaFoldDB" id="A0A395LX78"/>
<evidence type="ECO:0000313" key="3">
    <source>
        <dbReference type="Proteomes" id="UP000266389"/>
    </source>
</evidence>
<keyword evidence="1" id="KW-0472">Membrane</keyword>
<evidence type="ECO:0000256" key="1">
    <source>
        <dbReference type="SAM" id="Phobius"/>
    </source>
</evidence>
<sequence>MMNLHWLKLGVFVVLGALGGFAYYAFIGCTSGTCPITSNPYISTGYGALMGAVLGWERKQNSSQA</sequence>
<dbReference type="Pfam" id="PF19628">
    <property type="entry name" value="DUF6132"/>
    <property type="match status" value="1"/>
</dbReference>